<reference evidence="4" key="1">
    <citation type="journal article" date="2019" name="Int. J. Syst. Evol. Microbiol.">
        <title>The Global Catalogue of Microorganisms (GCM) 10K type strain sequencing project: providing services to taxonomists for standard genome sequencing and annotation.</title>
        <authorList>
            <consortium name="The Broad Institute Genomics Platform"/>
            <consortium name="The Broad Institute Genome Sequencing Center for Infectious Disease"/>
            <person name="Wu L."/>
            <person name="Ma J."/>
        </authorList>
    </citation>
    <scope>NUCLEOTIDE SEQUENCE [LARGE SCALE GENOMIC DNA]</scope>
    <source>
        <strain evidence="4">JCM 16022</strain>
    </source>
</reference>
<dbReference type="Proteomes" id="UP001501771">
    <property type="component" value="Unassembled WGS sequence"/>
</dbReference>
<dbReference type="PROSITE" id="PS50853">
    <property type="entry name" value="FN3"/>
    <property type="match status" value="1"/>
</dbReference>
<feature type="domain" description="Fibronectin type-III" evidence="2">
    <location>
        <begin position="250"/>
        <end position="349"/>
    </location>
</feature>
<sequence length="799" mass="80732">MLRRVLIATSALLFGSSAFIGVHFSGATWTYQSTAPVSVVAAADWTPPTVTLSDPPGGFTPGTTVSLTAMAADDRSAFDAATVRIEFAQVGAVLWTPLSGCTTSGTNPLTFNCSWNTTGLALGDYQLRASATDTAGIAATSAIKTTTAVGANSGSVVLSPLANAVRGSVQVTGSLFTLSGANTFIDLWFRPVGGTWTKNPNICNTQAVTSLTCPWNTVGLTDGQYEVQAHGKVEGSDSYDTQIVTVDNTAPTGVTISVPIGVLSGNVDLTATASDATSGVANVVFQYRSGSGAWTNCGADSTAPYSCRLNTSGLNNGASYSFQAVATDAAGNATTSASVTRTVDNTPATVSISSPAAGTIIDKTANIDVAAQSARGVTAVRIQTRAPGGNFTDLCTDTTAPYSCPWDATTLLAGTYDLRAVLSQTSGSDVVSDVRTVAVDHNPGTVTITSPAGGTTISHQNSVTVTGSTKSPSGVTAVTLKATPVNPSGTTTSTNCTLGNGTFSCAWDTSAIVYGSYELRAEMKQGNTVVVKTPSAVTVNVDNVTASVAANLNPAPASGYVKGTETLTATTSSNVNISSVRYDVSPASTNTWTAVCAVAPTVAPYSCAWDTLTKSNGSYDLRAVMTLANGATVTSSTVTVNVANLKAVDVQAGNQNGTVASGDTLTLTYSTKVDLASIKAGWTGGSTSVSMAFRDKTDAGAGTGMDRIDFTDANLGQVVFAQDYVAAGGVTMTGTMTAADVNGATVITVALGTLTGATKVATAAGAMTWTPSTAVKDFYLQGACAAGAVTESGAADSDF</sequence>
<dbReference type="Pfam" id="PF17957">
    <property type="entry name" value="Big_7"/>
    <property type="match status" value="3"/>
</dbReference>
<accession>A0ABP5KW02</accession>
<feature type="signal peptide" evidence="1">
    <location>
        <begin position="1"/>
        <end position="20"/>
    </location>
</feature>
<organism evidence="3 4">
    <name type="scientific">Nocardioides koreensis</name>
    <dbReference type="NCBI Taxonomy" id="433651"/>
    <lineage>
        <taxon>Bacteria</taxon>
        <taxon>Bacillati</taxon>
        <taxon>Actinomycetota</taxon>
        <taxon>Actinomycetes</taxon>
        <taxon>Propionibacteriales</taxon>
        <taxon>Nocardioidaceae</taxon>
        <taxon>Nocardioides</taxon>
    </lineage>
</organism>
<dbReference type="EMBL" id="BAAAQR010000001">
    <property type="protein sequence ID" value="GAA2138192.1"/>
    <property type="molecule type" value="Genomic_DNA"/>
</dbReference>
<dbReference type="InterPro" id="IPR003961">
    <property type="entry name" value="FN3_dom"/>
</dbReference>
<evidence type="ECO:0000313" key="4">
    <source>
        <dbReference type="Proteomes" id="UP001501771"/>
    </source>
</evidence>
<keyword evidence="1" id="KW-0732">Signal</keyword>
<comment type="caution">
    <text evidence="3">The sequence shown here is derived from an EMBL/GenBank/DDBJ whole genome shotgun (WGS) entry which is preliminary data.</text>
</comment>
<keyword evidence="4" id="KW-1185">Reference proteome</keyword>
<gene>
    <name evidence="3" type="ORF">GCM10009844_05980</name>
</gene>
<feature type="chain" id="PRO_5047200736" description="Fibronectin type-III domain-containing protein" evidence="1">
    <location>
        <begin position="21"/>
        <end position="799"/>
    </location>
</feature>
<evidence type="ECO:0000256" key="1">
    <source>
        <dbReference type="SAM" id="SignalP"/>
    </source>
</evidence>
<protein>
    <recommendedName>
        <fullName evidence="2">Fibronectin type-III domain-containing protein</fullName>
    </recommendedName>
</protein>
<evidence type="ECO:0000259" key="2">
    <source>
        <dbReference type="PROSITE" id="PS50853"/>
    </source>
</evidence>
<evidence type="ECO:0000313" key="3">
    <source>
        <dbReference type="EMBL" id="GAA2138192.1"/>
    </source>
</evidence>
<dbReference type="InterPro" id="IPR013783">
    <property type="entry name" value="Ig-like_fold"/>
</dbReference>
<dbReference type="Gene3D" id="2.60.40.10">
    <property type="entry name" value="Immunoglobulins"/>
    <property type="match status" value="5"/>
</dbReference>
<name>A0ABP5KW02_9ACTN</name>
<proteinExistence type="predicted"/>